<protein>
    <submittedName>
        <fullName evidence="2">Uncharacterized protein</fullName>
    </submittedName>
</protein>
<accession>A0AAD7TBX9</accession>
<dbReference type="AlphaFoldDB" id="A0AAD7TBX9"/>
<keyword evidence="3" id="KW-1185">Reference proteome</keyword>
<evidence type="ECO:0000313" key="2">
    <source>
        <dbReference type="EMBL" id="KAJ8418114.1"/>
    </source>
</evidence>
<gene>
    <name evidence="2" type="ORF">AAFF_G00138230</name>
</gene>
<reference evidence="2" key="1">
    <citation type="journal article" date="2023" name="Science">
        <title>Genome structures resolve the early diversification of teleost fishes.</title>
        <authorList>
            <person name="Parey E."/>
            <person name="Louis A."/>
            <person name="Montfort J."/>
            <person name="Bouchez O."/>
            <person name="Roques C."/>
            <person name="Iampietro C."/>
            <person name="Lluch J."/>
            <person name="Castinel A."/>
            <person name="Donnadieu C."/>
            <person name="Desvignes T."/>
            <person name="Floi Bucao C."/>
            <person name="Jouanno E."/>
            <person name="Wen M."/>
            <person name="Mejri S."/>
            <person name="Dirks R."/>
            <person name="Jansen H."/>
            <person name="Henkel C."/>
            <person name="Chen W.J."/>
            <person name="Zahm M."/>
            <person name="Cabau C."/>
            <person name="Klopp C."/>
            <person name="Thompson A.W."/>
            <person name="Robinson-Rechavi M."/>
            <person name="Braasch I."/>
            <person name="Lecointre G."/>
            <person name="Bobe J."/>
            <person name="Postlethwait J.H."/>
            <person name="Berthelot C."/>
            <person name="Roest Crollius H."/>
            <person name="Guiguen Y."/>
        </authorList>
    </citation>
    <scope>NUCLEOTIDE SEQUENCE</scope>
    <source>
        <strain evidence="2">NC1722</strain>
    </source>
</reference>
<dbReference type="EMBL" id="JAINUG010000002">
    <property type="protein sequence ID" value="KAJ8418114.1"/>
    <property type="molecule type" value="Genomic_DNA"/>
</dbReference>
<evidence type="ECO:0000256" key="1">
    <source>
        <dbReference type="SAM" id="MobiDB-lite"/>
    </source>
</evidence>
<feature type="region of interest" description="Disordered" evidence="1">
    <location>
        <begin position="1"/>
        <end position="62"/>
    </location>
</feature>
<proteinExistence type="predicted"/>
<organism evidence="2 3">
    <name type="scientific">Aldrovandia affinis</name>
    <dbReference type="NCBI Taxonomy" id="143900"/>
    <lineage>
        <taxon>Eukaryota</taxon>
        <taxon>Metazoa</taxon>
        <taxon>Chordata</taxon>
        <taxon>Craniata</taxon>
        <taxon>Vertebrata</taxon>
        <taxon>Euteleostomi</taxon>
        <taxon>Actinopterygii</taxon>
        <taxon>Neopterygii</taxon>
        <taxon>Teleostei</taxon>
        <taxon>Notacanthiformes</taxon>
        <taxon>Halosauridae</taxon>
        <taxon>Aldrovandia</taxon>
    </lineage>
</organism>
<evidence type="ECO:0000313" key="3">
    <source>
        <dbReference type="Proteomes" id="UP001221898"/>
    </source>
</evidence>
<name>A0AAD7TBX9_9TELE</name>
<dbReference type="Proteomes" id="UP001221898">
    <property type="component" value="Unassembled WGS sequence"/>
</dbReference>
<feature type="compositionally biased region" description="Low complexity" evidence="1">
    <location>
        <begin position="49"/>
        <end position="62"/>
    </location>
</feature>
<feature type="region of interest" description="Disordered" evidence="1">
    <location>
        <begin position="117"/>
        <end position="145"/>
    </location>
</feature>
<comment type="caution">
    <text evidence="2">The sequence shown here is derived from an EMBL/GenBank/DDBJ whole genome shotgun (WGS) entry which is preliminary data.</text>
</comment>
<sequence length="145" mass="14944">MSAEGAKPIPPSLADAPSVSSTGCLVKAAGNQGESDGSAPIHRQHPLVSNSGVSSSPHSSLSISRFAGCRELEAITVAAATTDSMDFSEPMTGAARVSIRLDGEEKKRAAVNGPRFRAGREGQLRHTQVRGLHGARPETGTAGTR</sequence>